<dbReference type="AlphaFoldDB" id="A0A1M5XMX3"/>
<dbReference type="GO" id="GO:0008168">
    <property type="term" value="F:methyltransferase activity"/>
    <property type="evidence" value="ECO:0007669"/>
    <property type="project" value="UniProtKB-KW"/>
</dbReference>
<dbReference type="CDD" id="cd11649">
    <property type="entry name" value="RsmI_like"/>
    <property type="match status" value="1"/>
</dbReference>
<dbReference type="SUPFAM" id="SSF53790">
    <property type="entry name" value="Tetrapyrrole methylase"/>
    <property type="match status" value="1"/>
</dbReference>
<keyword evidence="1" id="KW-0808">Transferase</keyword>
<organism evidence="1 2">
    <name type="scientific">Chryseolinea serpens</name>
    <dbReference type="NCBI Taxonomy" id="947013"/>
    <lineage>
        <taxon>Bacteria</taxon>
        <taxon>Pseudomonadati</taxon>
        <taxon>Bacteroidota</taxon>
        <taxon>Cytophagia</taxon>
        <taxon>Cytophagales</taxon>
        <taxon>Fulvivirgaceae</taxon>
        <taxon>Chryseolinea</taxon>
    </lineage>
</organism>
<dbReference type="PANTHER" id="PTHR46111">
    <property type="entry name" value="RIBOSOMAL RNA SMALL SUBUNIT METHYLTRANSFERASE I"/>
    <property type="match status" value="1"/>
</dbReference>
<dbReference type="InterPro" id="IPR008189">
    <property type="entry name" value="rRNA_ssu_MeTfrase_I"/>
</dbReference>
<dbReference type="InterPro" id="IPR035996">
    <property type="entry name" value="4pyrrol_Methylase_sf"/>
</dbReference>
<sequence length="235" mass="26110">MPGKLYLIPNVIADDTQNVVITAQVRNELPHIVHFLAEDIRTARRYLSSLKIYESIEPLHFGVLNKDTKPLELEQLFDPITQGHDLGVISESGCPGVADPGALAVKYAHDRGIRVVPLVGPSSLLLALMASGLNGQRFAFQGYLPIDAREGAKAVKEFEKESRQKNQTQLFIETPYRNNAVFEVLIKNLNPETLLCVAVEVTGKEESILTQPVSRWRKTSPTWPKAPAIFLFLAI</sequence>
<dbReference type="Proteomes" id="UP000184212">
    <property type="component" value="Unassembled WGS sequence"/>
</dbReference>
<protein>
    <submittedName>
        <fullName evidence="1">16S rRNA (Cytidine1402-2'-O)-methyltransferase</fullName>
    </submittedName>
</protein>
<evidence type="ECO:0000313" key="2">
    <source>
        <dbReference type="Proteomes" id="UP000184212"/>
    </source>
</evidence>
<dbReference type="InterPro" id="IPR014776">
    <property type="entry name" value="4pyrrole_Mease_sub2"/>
</dbReference>
<proteinExistence type="predicted"/>
<evidence type="ECO:0000313" key="1">
    <source>
        <dbReference type="EMBL" id="SHI00573.1"/>
    </source>
</evidence>
<name>A0A1M5XMX3_9BACT</name>
<keyword evidence="2" id="KW-1185">Reference proteome</keyword>
<keyword evidence="1" id="KW-0489">Methyltransferase</keyword>
<dbReference type="OrthoDB" id="7061662at2"/>
<gene>
    <name evidence="1" type="ORF">SAMN04488109_6701</name>
</gene>
<dbReference type="Gene3D" id="3.40.1010.10">
    <property type="entry name" value="Cobalt-precorrin-4 Transmethylase, Domain 1"/>
    <property type="match status" value="1"/>
</dbReference>
<dbReference type="InterPro" id="IPR014777">
    <property type="entry name" value="4pyrrole_Mease_sub1"/>
</dbReference>
<dbReference type="PIRSF" id="PIRSF005917">
    <property type="entry name" value="MTase_YraL"/>
    <property type="match status" value="1"/>
</dbReference>
<accession>A0A1M5XMX3</accession>
<dbReference type="GO" id="GO:0032259">
    <property type="term" value="P:methylation"/>
    <property type="evidence" value="ECO:0007669"/>
    <property type="project" value="UniProtKB-KW"/>
</dbReference>
<dbReference type="STRING" id="947013.SAMN04488109_6701"/>
<reference evidence="1 2" key="1">
    <citation type="submission" date="2016-11" db="EMBL/GenBank/DDBJ databases">
        <authorList>
            <person name="Jaros S."/>
            <person name="Januszkiewicz K."/>
            <person name="Wedrychowicz H."/>
        </authorList>
    </citation>
    <scope>NUCLEOTIDE SEQUENCE [LARGE SCALE GENOMIC DNA]</scope>
    <source>
        <strain evidence="1 2">DSM 24574</strain>
    </source>
</reference>
<dbReference type="PANTHER" id="PTHR46111:SF2">
    <property type="entry name" value="SAM-DEPENDENT METHYLTRANSFERASE"/>
    <property type="match status" value="1"/>
</dbReference>
<dbReference type="Gene3D" id="3.30.950.10">
    <property type="entry name" value="Methyltransferase, Cobalt-precorrin-4 Transmethylase, Domain 2"/>
    <property type="match status" value="1"/>
</dbReference>
<dbReference type="EMBL" id="FQWQ01000006">
    <property type="protein sequence ID" value="SHI00573.1"/>
    <property type="molecule type" value="Genomic_DNA"/>
</dbReference>